<name>A0ABS8WQ57_DATST</name>
<proteinExistence type="predicted"/>
<dbReference type="Proteomes" id="UP000823775">
    <property type="component" value="Unassembled WGS sequence"/>
</dbReference>
<feature type="non-terminal residue" evidence="1">
    <location>
        <position position="1"/>
    </location>
</feature>
<comment type="caution">
    <text evidence="1">The sequence shown here is derived from an EMBL/GenBank/DDBJ whole genome shotgun (WGS) entry which is preliminary data.</text>
</comment>
<sequence length="62" mass="7042">RVDWELRVMGDNYNNGISAVARLSWRSGPAVMDLENNRWICRSGVLIAIADPLQQKSDHCSR</sequence>
<reference evidence="1 2" key="1">
    <citation type="journal article" date="2021" name="BMC Genomics">
        <title>Datura genome reveals duplications of psychoactive alkaloid biosynthetic genes and high mutation rate following tissue culture.</title>
        <authorList>
            <person name="Rajewski A."/>
            <person name="Carter-House D."/>
            <person name="Stajich J."/>
            <person name="Litt A."/>
        </authorList>
    </citation>
    <scope>NUCLEOTIDE SEQUENCE [LARGE SCALE GENOMIC DNA]</scope>
    <source>
        <strain evidence="1">AR-01</strain>
    </source>
</reference>
<protein>
    <submittedName>
        <fullName evidence="1">Uncharacterized protein</fullName>
    </submittedName>
</protein>
<keyword evidence="2" id="KW-1185">Reference proteome</keyword>
<accession>A0ABS8WQ57</accession>
<evidence type="ECO:0000313" key="1">
    <source>
        <dbReference type="EMBL" id="MCE3051625.1"/>
    </source>
</evidence>
<evidence type="ECO:0000313" key="2">
    <source>
        <dbReference type="Proteomes" id="UP000823775"/>
    </source>
</evidence>
<organism evidence="1 2">
    <name type="scientific">Datura stramonium</name>
    <name type="common">Jimsonweed</name>
    <name type="synonym">Common thornapple</name>
    <dbReference type="NCBI Taxonomy" id="4076"/>
    <lineage>
        <taxon>Eukaryota</taxon>
        <taxon>Viridiplantae</taxon>
        <taxon>Streptophyta</taxon>
        <taxon>Embryophyta</taxon>
        <taxon>Tracheophyta</taxon>
        <taxon>Spermatophyta</taxon>
        <taxon>Magnoliopsida</taxon>
        <taxon>eudicotyledons</taxon>
        <taxon>Gunneridae</taxon>
        <taxon>Pentapetalae</taxon>
        <taxon>asterids</taxon>
        <taxon>lamiids</taxon>
        <taxon>Solanales</taxon>
        <taxon>Solanaceae</taxon>
        <taxon>Solanoideae</taxon>
        <taxon>Datureae</taxon>
        <taxon>Datura</taxon>
    </lineage>
</organism>
<dbReference type="EMBL" id="JACEIK010008779">
    <property type="protein sequence ID" value="MCE3051625.1"/>
    <property type="molecule type" value="Genomic_DNA"/>
</dbReference>
<gene>
    <name evidence="1" type="ORF">HAX54_050347</name>
</gene>